<feature type="domain" description="Phosphofructokinase" evidence="9">
    <location>
        <begin position="5"/>
        <end position="321"/>
    </location>
</feature>
<gene>
    <name evidence="10" type="ORF">MNBD_ACTINO02-460</name>
</gene>
<dbReference type="GO" id="GO:0048029">
    <property type="term" value="F:monosaccharide binding"/>
    <property type="evidence" value="ECO:0007669"/>
    <property type="project" value="TreeGrafter"/>
</dbReference>
<dbReference type="Gene3D" id="3.40.50.460">
    <property type="entry name" value="Phosphofructokinase domain"/>
    <property type="match status" value="1"/>
</dbReference>
<dbReference type="GO" id="GO:0046872">
    <property type="term" value="F:metal ion binding"/>
    <property type="evidence" value="ECO:0007669"/>
    <property type="project" value="UniProtKB-KW"/>
</dbReference>
<sequence>MAKTIGILTAGGDSPGLNAAIRAIGKAAIRSHGMQVVGFRDGFRGLMQNRTVRLDGAALSGILTHGGTILGTSRDKPHKMKVGDRVLDMTDLMIENCEQNGIDTLICLGGGGTQKNALRLANAGLRIITLPKTIDNDVWGTDRTFGFDTALGIATEAIDRLHSTAHSHHRIMVVEVMGHNTGWLALGSGLAGGGDVVAIPEIPYNLDALAETISHRRATGSTFSIVVVSEGAVSADHQAKVDIVNNDLASATGDSRAGLKTQLRALESDEGQTTAVLARELADRTGLEARVTILGHVQRGGTPSTVDRILATTLGTEAAHAAAEGLSGIMIASRGANVEHVALDQVAGRRKTVPLDHPWVRSAKRLGVGFGI</sequence>
<dbReference type="GO" id="GO:0005945">
    <property type="term" value="C:6-phosphofructokinase complex"/>
    <property type="evidence" value="ECO:0007669"/>
    <property type="project" value="TreeGrafter"/>
</dbReference>
<dbReference type="InterPro" id="IPR022953">
    <property type="entry name" value="ATP_PFK"/>
</dbReference>
<evidence type="ECO:0000256" key="4">
    <source>
        <dbReference type="ARBA" id="ARBA00022679"/>
    </source>
</evidence>
<evidence type="ECO:0000313" key="10">
    <source>
        <dbReference type="EMBL" id="VAV99490.1"/>
    </source>
</evidence>
<accession>A0A3B0S0S6</accession>
<comment type="cofactor">
    <cofactor evidence="1">
        <name>Mg(2+)</name>
        <dbReference type="ChEBI" id="CHEBI:18420"/>
    </cofactor>
</comment>
<keyword evidence="7" id="KW-0460">Magnesium</keyword>
<name>A0A3B0S0S6_9ZZZZ</name>
<dbReference type="EC" id="2.7.1.11" evidence="10"/>
<dbReference type="PRINTS" id="PR00476">
    <property type="entry name" value="PHFRCTKINASE"/>
</dbReference>
<reference evidence="10" key="1">
    <citation type="submission" date="2018-06" db="EMBL/GenBank/DDBJ databases">
        <authorList>
            <person name="Zhirakovskaya E."/>
        </authorList>
    </citation>
    <scope>NUCLEOTIDE SEQUENCE</scope>
</reference>
<dbReference type="Gene3D" id="3.40.50.450">
    <property type="match status" value="1"/>
</dbReference>
<dbReference type="HAMAP" id="MF_01976">
    <property type="entry name" value="Phosphofructokinase_III"/>
    <property type="match status" value="1"/>
</dbReference>
<dbReference type="GO" id="GO:0042802">
    <property type="term" value="F:identical protein binding"/>
    <property type="evidence" value="ECO:0007669"/>
    <property type="project" value="TreeGrafter"/>
</dbReference>
<proteinExistence type="inferred from homology"/>
<evidence type="ECO:0000256" key="5">
    <source>
        <dbReference type="ARBA" id="ARBA00022723"/>
    </source>
</evidence>
<dbReference type="PROSITE" id="PS00433">
    <property type="entry name" value="PHOSPHOFRUCTOKINASE"/>
    <property type="match status" value="1"/>
</dbReference>
<dbReference type="EMBL" id="UOEK01000164">
    <property type="protein sequence ID" value="VAV99490.1"/>
    <property type="molecule type" value="Genomic_DNA"/>
</dbReference>
<dbReference type="SUPFAM" id="SSF53784">
    <property type="entry name" value="Phosphofructokinase"/>
    <property type="match status" value="1"/>
</dbReference>
<dbReference type="GO" id="GO:0016208">
    <property type="term" value="F:AMP binding"/>
    <property type="evidence" value="ECO:0007669"/>
    <property type="project" value="TreeGrafter"/>
</dbReference>
<dbReference type="PANTHER" id="PTHR13697:SF52">
    <property type="entry name" value="ATP-DEPENDENT 6-PHOSPHOFRUCTOKINASE 3"/>
    <property type="match status" value="1"/>
</dbReference>
<organism evidence="10">
    <name type="scientific">hydrothermal vent metagenome</name>
    <dbReference type="NCBI Taxonomy" id="652676"/>
    <lineage>
        <taxon>unclassified sequences</taxon>
        <taxon>metagenomes</taxon>
        <taxon>ecological metagenomes</taxon>
    </lineage>
</organism>
<dbReference type="InterPro" id="IPR000023">
    <property type="entry name" value="Phosphofructokinase_dom"/>
</dbReference>
<dbReference type="InterPro" id="IPR012829">
    <property type="entry name" value="Phosphofructokinase_III"/>
</dbReference>
<evidence type="ECO:0000256" key="3">
    <source>
        <dbReference type="ARBA" id="ARBA00022490"/>
    </source>
</evidence>
<keyword evidence="3" id="KW-0963">Cytoplasm</keyword>
<keyword evidence="5" id="KW-0479">Metal-binding</keyword>
<dbReference type="Pfam" id="PF00365">
    <property type="entry name" value="PFK"/>
    <property type="match status" value="1"/>
</dbReference>
<dbReference type="GO" id="GO:0070095">
    <property type="term" value="F:fructose-6-phosphate binding"/>
    <property type="evidence" value="ECO:0007669"/>
    <property type="project" value="TreeGrafter"/>
</dbReference>
<dbReference type="GO" id="GO:0005524">
    <property type="term" value="F:ATP binding"/>
    <property type="evidence" value="ECO:0007669"/>
    <property type="project" value="InterPro"/>
</dbReference>
<evidence type="ECO:0000256" key="8">
    <source>
        <dbReference type="ARBA" id="ARBA00023152"/>
    </source>
</evidence>
<dbReference type="GO" id="GO:0006002">
    <property type="term" value="P:fructose 6-phosphate metabolic process"/>
    <property type="evidence" value="ECO:0007669"/>
    <property type="project" value="InterPro"/>
</dbReference>
<dbReference type="PANTHER" id="PTHR13697">
    <property type="entry name" value="PHOSPHOFRUCTOKINASE"/>
    <property type="match status" value="1"/>
</dbReference>
<comment type="pathway">
    <text evidence="2">Carbohydrate degradation; glycolysis; D-glyceraldehyde 3-phosphate and glycerone phosphate from D-glucose: step 3/4.</text>
</comment>
<evidence type="ECO:0000256" key="7">
    <source>
        <dbReference type="ARBA" id="ARBA00022842"/>
    </source>
</evidence>
<evidence type="ECO:0000259" key="9">
    <source>
        <dbReference type="Pfam" id="PF00365"/>
    </source>
</evidence>
<dbReference type="AlphaFoldDB" id="A0A3B0S0S6"/>
<dbReference type="InterPro" id="IPR015912">
    <property type="entry name" value="Phosphofructokinase_CS"/>
</dbReference>
<dbReference type="PIRSF" id="PIRSF000532">
    <property type="entry name" value="ATP_PFK_prok"/>
    <property type="match status" value="1"/>
</dbReference>
<dbReference type="InterPro" id="IPR035966">
    <property type="entry name" value="PKF_sf"/>
</dbReference>
<keyword evidence="4 10" id="KW-0808">Transferase</keyword>
<keyword evidence="8" id="KW-0324">Glycolysis</keyword>
<evidence type="ECO:0000256" key="6">
    <source>
        <dbReference type="ARBA" id="ARBA00022777"/>
    </source>
</evidence>
<dbReference type="GO" id="GO:0003872">
    <property type="term" value="F:6-phosphofructokinase activity"/>
    <property type="evidence" value="ECO:0007669"/>
    <property type="project" value="UniProtKB-EC"/>
</dbReference>
<dbReference type="UniPathway" id="UPA00109">
    <property type="reaction ID" value="UER00182"/>
</dbReference>
<dbReference type="GO" id="GO:0047334">
    <property type="term" value="F:diphosphate-fructose-6-phosphate 1-phosphotransferase activity"/>
    <property type="evidence" value="ECO:0007669"/>
    <property type="project" value="InterPro"/>
</dbReference>
<dbReference type="InterPro" id="IPR012003">
    <property type="entry name" value="ATP_PFK_prok-type"/>
</dbReference>
<protein>
    <submittedName>
        <fullName evidence="10">6-phosphofructokinase</fullName>
        <ecNumber evidence="10">2.7.1.11</ecNumber>
    </submittedName>
</protein>
<dbReference type="NCBIfam" id="NF002872">
    <property type="entry name" value="PRK03202.1"/>
    <property type="match status" value="1"/>
</dbReference>
<evidence type="ECO:0000256" key="1">
    <source>
        <dbReference type="ARBA" id="ARBA00001946"/>
    </source>
</evidence>
<keyword evidence="6 10" id="KW-0418">Kinase</keyword>
<dbReference type="GO" id="GO:0030388">
    <property type="term" value="P:fructose 1,6-bisphosphate metabolic process"/>
    <property type="evidence" value="ECO:0007669"/>
    <property type="project" value="TreeGrafter"/>
</dbReference>
<evidence type="ECO:0000256" key="2">
    <source>
        <dbReference type="ARBA" id="ARBA00004679"/>
    </source>
</evidence>
<dbReference type="GO" id="GO:0061621">
    <property type="term" value="P:canonical glycolysis"/>
    <property type="evidence" value="ECO:0007669"/>
    <property type="project" value="TreeGrafter"/>
</dbReference>